<dbReference type="OrthoDB" id="391735at2"/>
<evidence type="ECO:0000313" key="2">
    <source>
        <dbReference type="EMBL" id="KEO83655.1"/>
    </source>
</evidence>
<keyword evidence="3" id="KW-1185">Reference proteome</keyword>
<dbReference type="Proteomes" id="UP000027931">
    <property type="component" value="Unassembled WGS sequence"/>
</dbReference>
<gene>
    <name evidence="2" type="ORF">EL26_08325</name>
</gene>
<dbReference type="AlphaFoldDB" id="A0A074LT41"/>
<evidence type="ECO:0000259" key="1">
    <source>
        <dbReference type="Pfam" id="PF12680"/>
    </source>
</evidence>
<dbReference type="RefSeq" id="WP_038086468.1">
    <property type="nucleotide sequence ID" value="NZ_JMIR01000009.1"/>
</dbReference>
<comment type="caution">
    <text evidence="2">The sequence shown here is derived from an EMBL/GenBank/DDBJ whole genome shotgun (WGS) entry which is preliminary data.</text>
</comment>
<dbReference type="STRING" id="1157490.EL26_08325"/>
<sequence length="201" mass="24265">MHPNKQLLIDFFTAIQNNDVQALSDCYHENVHDSDDILDDLYGEDARAMLNWVVSTRERARVLGFRILDVTETHGRARWELEYRSARSGRLRHREIESEFRFENGKIVWHHDYFDWGRWARRAFGPHGTFVSWRPIVNRVEERVEHVVDCVEDRVEHAVDRIDRKVRRAVDHYRHNWNYGIDINVNGREIRITTGRRRYDR</sequence>
<dbReference type="EMBL" id="JMIR01000009">
    <property type="protein sequence ID" value="KEO83655.1"/>
    <property type="molecule type" value="Genomic_DNA"/>
</dbReference>
<organism evidence="2 3">
    <name type="scientific">Tumebacillus flagellatus</name>
    <dbReference type="NCBI Taxonomy" id="1157490"/>
    <lineage>
        <taxon>Bacteria</taxon>
        <taxon>Bacillati</taxon>
        <taxon>Bacillota</taxon>
        <taxon>Bacilli</taxon>
        <taxon>Bacillales</taxon>
        <taxon>Alicyclobacillaceae</taxon>
        <taxon>Tumebacillus</taxon>
    </lineage>
</organism>
<dbReference type="eggNOG" id="COG3631">
    <property type="taxonomic scope" value="Bacteria"/>
</dbReference>
<dbReference type="InterPro" id="IPR037401">
    <property type="entry name" value="SnoaL-like"/>
</dbReference>
<dbReference type="Gene3D" id="3.10.450.50">
    <property type="match status" value="1"/>
</dbReference>
<accession>A0A074LT41</accession>
<feature type="domain" description="SnoaL-like" evidence="1">
    <location>
        <begin position="10"/>
        <end position="110"/>
    </location>
</feature>
<dbReference type="SUPFAM" id="SSF54427">
    <property type="entry name" value="NTF2-like"/>
    <property type="match status" value="1"/>
</dbReference>
<protein>
    <recommendedName>
        <fullName evidence="1">SnoaL-like domain-containing protein</fullName>
    </recommendedName>
</protein>
<proteinExistence type="predicted"/>
<reference evidence="2 3" key="1">
    <citation type="journal article" date="2013" name="Int. J. Syst. Evol. Microbiol.">
        <title>Tumebacillus flagellatus sp. nov., an alpha-amylase/pullulanase-producing bacterium isolated from cassava wastewater.</title>
        <authorList>
            <person name="Wang Q."/>
            <person name="Xie N."/>
            <person name="Qin Y."/>
            <person name="Shen N."/>
            <person name="Zhu J."/>
            <person name="Mi H."/>
            <person name="Huang R."/>
        </authorList>
    </citation>
    <scope>NUCLEOTIDE SEQUENCE [LARGE SCALE GENOMIC DNA]</scope>
    <source>
        <strain evidence="2 3">GST4</strain>
    </source>
</reference>
<evidence type="ECO:0000313" key="3">
    <source>
        <dbReference type="Proteomes" id="UP000027931"/>
    </source>
</evidence>
<dbReference type="Pfam" id="PF12680">
    <property type="entry name" value="SnoaL_2"/>
    <property type="match status" value="1"/>
</dbReference>
<name>A0A074LT41_9BACL</name>
<dbReference type="InterPro" id="IPR032710">
    <property type="entry name" value="NTF2-like_dom_sf"/>
</dbReference>